<dbReference type="Gene3D" id="3.90.190.10">
    <property type="entry name" value="Protein tyrosine phosphatase superfamily"/>
    <property type="match status" value="1"/>
</dbReference>
<dbReference type="GO" id="GO:0043409">
    <property type="term" value="P:negative regulation of MAPK cascade"/>
    <property type="evidence" value="ECO:0007669"/>
    <property type="project" value="TreeGrafter"/>
</dbReference>
<dbReference type="EMBL" id="CANTFL010000034">
    <property type="protein sequence ID" value="CAI5709642.1"/>
    <property type="molecule type" value="Genomic_DNA"/>
</dbReference>
<dbReference type="FunFam" id="3.90.190.10:FF:000321">
    <property type="entry name" value="Dual specificity protein phosphatase"/>
    <property type="match status" value="1"/>
</dbReference>
<evidence type="ECO:0000259" key="6">
    <source>
        <dbReference type="PROSITE" id="PS50054"/>
    </source>
</evidence>
<dbReference type="PROSITE" id="PS50054">
    <property type="entry name" value="TYR_PHOSPHATASE_DUAL"/>
    <property type="match status" value="1"/>
</dbReference>
<comment type="similarity">
    <text evidence="1">Belongs to the protein-tyrosine phosphatase family. Non-receptor class dual specificity subfamily.</text>
</comment>
<dbReference type="Pfam" id="PF00782">
    <property type="entry name" value="DSPc"/>
    <property type="match status" value="1"/>
</dbReference>
<dbReference type="InterPro" id="IPR020422">
    <property type="entry name" value="TYR_PHOSPHATASE_DUAL_dom"/>
</dbReference>
<evidence type="ECO:0000313" key="9">
    <source>
        <dbReference type="Proteomes" id="UP001162031"/>
    </source>
</evidence>
<name>A0AAV0SWE2_HYABA</name>
<evidence type="ECO:0000259" key="7">
    <source>
        <dbReference type="PROSITE" id="PS50056"/>
    </source>
</evidence>
<dbReference type="AlphaFoldDB" id="A0AAV0SWE2"/>
<dbReference type="GO" id="GO:0005737">
    <property type="term" value="C:cytoplasm"/>
    <property type="evidence" value="ECO:0007669"/>
    <property type="project" value="TreeGrafter"/>
</dbReference>
<feature type="domain" description="Tyrosine-protein phosphatase" evidence="6">
    <location>
        <begin position="11"/>
        <end position="161"/>
    </location>
</feature>
<dbReference type="InterPro" id="IPR029021">
    <property type="entry name" value="Prot-tyrosine_phosphatase-like"/>
</dbReference>
<dbReference type="GO" id="GO:0033550">
    <property type="term" value="F:MAP kinase tyrosine phosphatase activity"/>
    <property type="evidence" value="ECO:0007669"/>
    <property type="project" value="TreeGrafter"/>
</dbReference>
<keyword evidence="9" id="KW-1185">Reference proteome</keyword>
<evidence type="ECO:0000256" key="3">
    <source>
        <dbReference type="ARBA" id="ARBA00022801"/>
    </source>
</evidence>
<proteinExistence type="inferred from homology"/>
<evidence type="ECO:0000256" key="5">
    <source>
        <dbReference type="SAM" id="MobiDB-lite"/>
    </source>
</evidence>
<evidence type="ECO:0000256" key="1">
    <source>
        <dbReference type="ARBA" id="ARBA00008601"/>
    </source>
</evidence>
<feature type="domain" description="Tyrosine specific protein phosphatases" evidence="7">
    <location>
        <begin position="99"/>
        <end position="139"/>
    </location>
</feature>
<dbReference type="GO" id="GO:0017017">
    <property type="term" value="F:MAP kinase tyrosine/serine/threonine phosphatase activity"/>
    <property type="evidence" value="ECO:0007669"/>
    <property type="project" value="TreeGrafter"/>
</dbReference>
<accession>A0AAV0SWE2</accession>
<organism evidence="8 9">
    <name type="scientific">Hyaloperonospora brassicae</name>
    <name type="common">Brassica downy mildew</name>
    <name type="synonym">Peronospora brassicae</name>
    <dbReference type="NCBI Taxonomy" id="162125"/>
    <lineage>
        <taxon>Eukaryota</taxon>
        <taxon>Sar</taxon>
        <taxon>Stramenopiles</taxon>
        <taxon>Oomycota</taxon>
        <taxon>Peronosporomycetes</taxon>
        <taxon>Peronosporales</taxon>
        <taxon>Peronosporaceae</taxon>
        <taxon>Hyaloperonospora</taxon>
    </lineage>
</organism>
<evidence type="ECO:0000256" key="4">
    <source>
        <dbReference type="ARBA" id="ARBA00022912"/>
    </source>
</evidence>
<dbReference type="CDD" id="cd14498">
    <property type="entry name" value="DSP"/>
    <property type="match status" value="1"/>
</dbReference>
<dbReference type="EC" id="3.1.3.48" evidence="2"/>
<dbReference type="PANTHER" id="PTHR10159">
    <property type="entry name" value="DUAL SPECIFICITY PROTEIN PHOSPHATASE"/>
    <property type="match status" value="1"/>
</dbReference>
<dbReference type="SMART" id="SM00195">
    <property type="entry name" value="DSPc"/>
    <property type="match status" value="1"/>
</dbReference>
<protein>
    <recommendedName>
        <fullName evidence="2">protein-tyrosine-phosphatase</fullName>
        <ecNumber evidence="2">3.1.3.48</ecNumber>
    </recommendedName>
</protein>
<dbReference type="PANTHER" id="PTHR10159:SF511">
    <property type="entry name" value="DUAL SPECIFICITY PROTEIN PHOSPHATASE 1"/>
    <property type="match status" value="1"/>
</dbReference>
<feature type="compositionally biased region" description="Basic and acidic residues" evidence="5">
    <location>
        <begin position="203"/>
        <end position="218"/>
    </location>
</feature>
<keyword evidence="3" id="KW-0378">Hydrolase</keyword>
<comment type="caution">
    <text evidence="8">The sequence shown here is derived from an EMBL/GenBank/DDBJ whole genome shotgun (WGS) entry which is preliminary data.</text>
</comment>
<evidence type="ECO:0000313" key="8">
    <source>
        <dbReference type="EMBL" id="CAI5709642.1"/>
    </source>
</evidence>
<dbReference type="SUPFAM" id="SSF52799">
    <property type="entry name" value="(Phosphotyrosine protein) phosphatases II"/>
    <property type="match status" value="1"/>
</dbReference>
<dbReference type="InterPro" id="IPR000387">
    <property type="entry name" value="Tyr_Pase_dom"/>
</dbReference>
<dbReference type="InterPro" id="IPR000340">
    <property type="entry name" value="Dual-sp_phosphatase_cat-dom"/>
</dbReference>
<evidence type="ECO:0000256" key="2">
    <source>
        <dbReference type="ARBA" id="ARBA00013064"/>
    </source>
</evidence>
<dbReference type="Proteomes" id="UP001162031">
    <property type="component" value="Unassembled WGS sequence"/>
</dbReference>
<dbReference type="PROSITE" id="PS00383">
    <property type="entry name" value="TYR_PHOSPHATASE_1"/>
    <property type="match status" value="1"/>
</dbReference>
<dbReference type="GO" id="GO:0008330">
    <property type="term" value="F:protein tyrosine/threonine phosphatase activity"/>
    <property type="evidence" value="ECO:0007669"/>
    <property type="project" value="TreeGrafter"/>
</dbReference>
<dbReference type="PROSITE" id="PS50056">
    <property type="entry name" value="TYR_PHOSPHATASE_2"/>
    <property type="match status" value="1"/>
</dbReference>
<sequence>MSAQDDDDEDVPSQILKHVLLGSRKHARNKELLQRLGITHILNVTPPKKMDPVAGVPNFFDKDKLFTYRRCPIFDNKAEDISGVLEGCIAFIDQAKYYGRILVHCNKGVSRSSSMVVAYLMKLRSLSFDQALSFVVERRHMANPNQSFCRQLEEYGRSLQRSVPKEKGAIRGPVGPQLPSTAGSGEDAAAIGPRLPPHLSRSLGKDKVDADAEAKSDEATEPCLKRQRVGNNDRGGNAEDCETCTKKIRVDKT</sequence>
<feature type="region of interest" description="Disordered" evidence="5">
    <location>
        <begin position="160"/>
        <end position="241"/>
    </location>
</feature>
<dbReference type="InterPro" id="IPR016130">
    <property type="entry name" value="Tyr_Pase_AS"/>
</dbReference>
<reference evidence="8" key="1">
    <citation type="submission" date="2022-12" db="EMBL/GenBank/DDBJ databases">
        <authorList>
            <person name="Webb A."/>
        </authorList>
    </citation>
    <scope>NUCLEOTIDE SEQUENCE</scope>
    <source>
        <strain evidence="8">Hp1</strain>
    </source>
</reference>
<gene>
    <name evidence="8" type="ORF">HBR001_LOCUS317</name>
</gene>
<keyword evidence="4" id="KW-0904">Protein phosphatase</keyword>